<organism evidence="1">
    <name type="scientific">Candidatus Heimdallarchaeum aukensis</name>
    <dbReference type="NCBI Taxonomy" id="2876573"/>
    <lineage>
        <taxon>Archaea</taxon>
        <taxon>Promethearchaeati</taxon>
        <taxon>Candidatus Heimdallarchaeota</taxon>
        <taxon>Candidatus Heimdallarchaeia (ex Rinke et al. 2021) (nom. nud.)</taxon>
        <taxon>Candidatus Heimdallarchaeales</taxon>
        <taxon>Candidatus Heimdallarchaeaceae</taxon>
        <taxon>Candidatus Heimdallarchaeum</taxon>
    </lineage>
</organism>
<dbReference type="Proteomes" id="UP001201020">
    <property type="component" value="Chromosome"/>
</dbReference>
<evidence type="ECO:0000313" key="1">
    <source>
        <dbReference type="EMBL" id="UJG42158.1"/>
    </source>
</evidence>
<proteinExistence type="predicted"/>
<name>A0A9Y1BN84_9ARCH</name>
<dbReference type="EMBL" id="CP084166">
    <property type="protein sequence ID" value="UJG42158.1"/>
    <property type="molecule type" value="Genomic_DNA"/>
</dbReference>
<reference evidence="1" key="1">
    <citation type="journal article" date="2022" name="Nat. Microbiol.">
        <title>Unique mobile elements and scalable gene flow at the prokaryote-eukaryote boundary revealed by circularized Asgard archaea genomes.</title>
        <authorList>
            <person name="Wu F."/>
            <person name="Speth D.R."/>
            <person name="Philosof A."/>
            <person name="Cremiere A."/>
            <person name="Narayanan A."/>
            <person name="Barco R.A."/>
            <person name="Connon S.A."/>
            <person name="Amend J.P."/>
            <person name="Antoshechkin I.A."/>
            <person name="Orphan V.J."/>
        </authorList>
    </citation>
    <scope>NUCLEOTIDE SEQUENCE</scope>
    <source>
        <strain evidence="1">PM71</strain>
    </source>
</reference>
<dbReference type="AlphaFoldDB" id="A0A9Y1BN84"/>
<dbReference type="InterPro" id="IPR029055">
    <property type="entry name" value="Ntn_hydrolases_N"/>
</dbReference>
<sequence length="38" mass="4347">MAETYKKTEGDLGERLIAALFAGQEQGRDKEESNLQRY</sequence>
<protein>
    <submittedName>
        <fullName evidence="1">DUF1028 domain-containing protein</fullName>
    </submittedName>
</protein>
<accession>A0A9Y1BN84</accession>
<gene>
    <name evidence="1" type="ORF">K9W45_11495</name>
</gene>
<dbReference type="Gene3D" id="3.60.20.10">
    <property type="entry name" value="Glutamine Phosphoribosylpyrophosphate, subunit 1, domain 1"/>
    <property type="match status" value="1"/>
</dbReference>